<reference evidence="2 3" key="1">
    <citation type="submission" date="2018-08" db="EMBL/GenBank/DDBJ databases">
        <title>Genome Sequence of Clavibacter michiganensis Subspecies type strains, and the Atypical Peach-Colored Strains Isolated from Tomato.</title>
        <authorList>
            <person name="Osdaghi E."/>
            <person name="Portier P."/>
            <person name="Briand M."/>
            <person name="Jacques M.-A."/>
        </authorList>
    </citation>
    <scope>NUCLEOTIDE SEQUENCE [LARGE SCALE GENOMIC DNA]</scope>
    <source>
        <strain evidence="2 3">CFBP 8216</strain>
    </source>
</reference>
<proteinExistence type="predicted"/>
<evidence type="ECO:0000313" key="2">
    <source>
        <dbReference type="EMBL" id="RII94559.1"/>
    </source>
</evidence>
<keyword evidence="3" id="KW-1185">Reference proteome</keyword>
<sequence>MSNRVCSAHGCPELYPKSEGPRCATHRREHHRARGTNAERGYGSEHTKLRTSWSARVATGTVKCARCNRTIAPAAPWALDHTDDRENYLGPSHKRCNDSAGGTKAHAHPT</sequence>
<feature type="region of interest" description="Disordered" evidence="1">
    <location>
        <begin position="90"/>
        <end position="110"/>
    </location>
</feature>
<feature type="region of interest" description="Disordered" evidence="1">
    <location>
        <begin position="17"/>
        <end position="48"/>
    </location>
</feature>
<dbReference type="RefSeq" id="WP_119372214.1">
    <property type="nucleotide sequence ID" value="NZ_CP040792.1"/>
</dbReference>
<accession>A0ABX9NAF5</accession>
<feature type="compositionally biased region" description="Basic residues" evidence="1">
    <location>
        <begin position="24"/>
        <end position="34"/>
    </location>
</feature>
<name>A0ABX9NAF5_9MICO</name>
<evidence type="ECO:0008006" key="4">
    <source>
        <dbReference type="Google" id="ProtNLM"/>
    </source>
</evidence>
<organism evidence="2 3">
    <name type="scientific">Clavibacter californiensis</name>
    <dbReference type="NCBI Taxonomy" id="1401995"/>
    <lineage>
        <taxon>Bacteria</taxon>
        <taxon>Bacillati</taxon>
        <taxon>Actinomycetota</taxon>
        <taxon>Actinomycetes</taxon>
        <taxon>Micrococcales</taxon>
        <taxon>Microbacteriaceae</taxon>
        <taxon>Clavibacter</taxon>
    </lineage>
</organism>
<comment type="caution">
    <text evidence="2">The sequence shown here is derived from an EMBL/GenBank/DDBJ whole genome shotgun (WGS) entry which is preliminary data.</text>
</comment>
<dbReference type="Proteomes" id="UP000265355">
    <property type="component" value="Unassembled WGS sequence"/>
</dbReference>
<evidence type="ECO:0000256" key="1">
    <source>
        <dbReference type="SAM" id="MobiDB-lite"/>
    </source>
</evidence>
<gene>
    <name evidence="2" type="ORF">DZF98_01180</name>
</gene>
<evidence type="ECO:0000313" key="3">
    <source>
        <dbReference type="Proteomes" id="UP000265355"/>
    </source>
</evidence>
<protein>
    <recommendedName>
        <fullName evidence="4">HNH endonuclease</fullName>
    </recommendedName>
</protein>
<dbReference type="EMBL" id="QWEE01000006">
    <property type="protein sequence ID" value="RII94559.1"/>
    <property type="molecule type" value="Genomic_DNA"/>
</dbReference>